<keyword evidence="7" id="KW-0997">Cell inner membrane</keyword>
<evidence type="ECO:0000256" key="2">
    <source>
        <dbReference type="ARBA" id="ARBA00022448"/>
    </source>
</evidence>
<evidence type="ECO:0000256" key="3">
    <source>
        <dbReference type="ARBA" id="ARBA00022475"/>
    </source>
</evidence>
<comment type="similarity">
    <text evidence="7">Belongs to the TRAP transporter small permease family.</text>
</comment>
<feature type="domain" description="Tripartite ATP-independent periplasmic transporters DctQ component" evidence="8">
    <location>
        <begin position="70"/>
        <end position="178"/>
    </location>
</feature>
<evidence type="ECO:0000256" key="7">
    <source>
        <dbReference type="RuleBase" id="RU369079"/>
    </source>
</evidence>
<evidence type="ECO:0000313" key="10">
    <source>
        <dbReference type="Proteomes" id="UP000185678"/>
    </source>
</evidence>
<accession>A0A1N7P407</accession>
<evidence type="ECO:0000259" key="8">
    <source>
        <dbReference type="Pfam" id="PF04290"/>
    </source>
</evidence>
<evidence type="ECO:0000256" key="1">
    <source>
        <dbReference type="ARBA" id="ARBA00004651"/>
    </source>
</evidence>
<gene>
    <name evidence="9" type="ORF">SAMN05421779_10643</name>
</gene>
<dbReference type="Proteomes" id="UP000185678">
    <property type="component" value="Unassembled WGS sequence"/>
</dbReference>
<organism evidence="9 10">
    <name type="scientific">Insolitispirillum peregrinum</name>
    <dbReference type="NCBI Taxonomy" id="80876"/>
    <lineage>
        <taxon>Bacteria</taxon>
        <taxon>Pseudomonadati</taxon>
        <taxon>Pseudomonadota</taxon>
        <taxon>Alphaproteobacteria</taxon>
        <taxon>Rhodospirillales</taxon>
        <taxon>Novispirillaceae</taxon>
        <taxon>Insolitispirillum</taxon>
    </lineage>
</organism>
<keyword evidence="5 7" id="KW-1133">Transmembrane helix</keyword>
<keyword evidence="2 7" id="KW-0813">Transport</keyword>
<feature type="transmembrane region" description="Helical" evidence="7">
    <location>
        <begin position="22"/>
        <end position="42"/>
    </location>
</feature>
<evidence type="ECO:0000256" key="5">
    <source>
        <dbReference type="ARBA" id="ARBA00022989"/>
    </source>
</evidence>
<comment type="function">
    <text evidence="7">Part of the tripartite ATP-independent periplasmic (TRAP) transport system.</text>
</comment>
<dbReference type="InterPro" id="IPR055348">
    <property type="entry name" value="DctQ"/>
</dbReference>
<reference evidence="9 10" key="1">
    <citation type="submission" date="2017-01" db="EMBL/GenBank/DDBJ databases">
        <authorList>
            <person name="Mah S.A."/>
            <person name="Swanson W.J."/>
            <person name="Moy G.W."/>
            <person name="Vacquier V.D."/>
        </authorList>
    </citation>
    <scope>NUCLEOTIDE SEQUENCE [LARGE SCALE GENOMIC DNA]</scope>
    <source>
        <strain evidence="9 10">DSM 11589</strain>
    </source>
</reference>
<feature type="transmembrane region" description="Helical" evidence="7">
    <location>
        <begin position="151"/>
        <end position="172"/>
    </location>
</feature>
<feature type="transmembrane region" description="Helical" evidence="7">
    <location>
        <begin position="111"/>
        <end position="131"/>
    </location>
</feature>
<keyword evidence="4 7" id="KW-0812">Transmembrane</keyword>
<dbReference type="GO" id="GO:0022857">
    <property type="term" value="F:transmembrane transporter activity"/>
    <property type="evidence" value="ECO:0007669"/>
    <property type="project" value="UniProtKB-UniRule"/>
</dbReference>
<sequence length="200" mass="20797">MSENSSSVAQGGSPLRALLEKFYLLCGVLAGVFIVGIAALVMVQVAANAIDRVAQMITGTAIGLMVPSYAEFTGFFLVGASFLALPYAFHHGAHIRVGLVLGRLSAGPTRVMNIVCLLVALGLTSFAGWYAVQLMLDSLEFGDMSSGLVPVPLWVPQAGMALGLIGLAIAVLDDLIVVLAGKTPAFDAIEVDPASSSFER</sequence>
<dbReference type="RefSeq" id="WP_217696116.1">
    <property type="nucleotide sequence ID" value="NZ_FTOA01000006.1"/>
</dbReference>
<evidence type="ECO:0000256" key="4">
    <source>
        <dbReference type="ARBA" id="ARBA00022692"/>
    </source>
</evidence>
<dbReference type="STRING" id="80876.SAMN05421779_10643"/>
<evidence type="ECO:0000313" key="9">
    <source>
        <dbReference type="EMBL" id="SIT05298.1"/>
    </source>
</evidence>
<keyword evidence="10" id="KW-1185">Reference proteome</keyword>
<name>A0A1N7P407_9PROT</name>
<dbReference type="Pfam" id="PF04290">
    <property type="entry name" value="DctQ"/>
    <property type="match status" value="1"/>
</dbReference>
<dbReference type="GO" id="GO:0005886">
    <property type="term" value="C:plasma membrane"/>
    <property type="evidence" value="ECO:0007669"/>
    <property type="project" value="UniProtKB-SubCell"/>
</dbReference>
<dbReference type="AlphaFoldDB" id="A0A1N7P407"/>
<proteinExistence type="inferred from homology"/>
<keyword evidence="3" id="KW-1003">Cell membrane</keyword>
<comment type="subunit">
    <text evidence="7">The complex comprises the extracytoplasmic solute receptor protein and the two transmembrane proteins.</text>
</comment>
<dbReference type="EMBL" id="FTOA01000006">
    <property type="protein sequence ID" value="SIT05298.1"/>
    <property type="molecule type" value="Genomic_DNA"/>
</dbReference>
<feature type="transmembrane region" description="Helical" evidence="7">
    <location>
        <begin position="72"/>
        <end position="90"/>
    </location>
</feature>
<comment type="subcellular location">
    <subcellularLocation>
        <location evidence="7">Cell inner membrane</location>
        <topology evidence="7">Multi-pass membrane protein</topology>
    </subcellularLocation>
    <subcellularLocation>
        <location evidence="1">Cell membrane</location>
        <topology evidence="1">Multi-pass membrane protein</topology>
    </subcellularLocation>
</comment>
<keyword evidence="6 7" id="KW-0472">Membrane</keyword>
<protein>
    <recommendedName>
        <fullName evidence="7">TRAP transporter small permease protein</fullName>
    </recommendedName>
</protein>
<evidence type="ECO:0000256" key="6">
    <source>
        <dbReference type="ARBA" id="ARBA00023136"/>
    </source>
</evidence>